<dbReference type="Proteomes" id="UP001163823">
    <property type="component" value="Chromosome 2"/>
</dbReference>
<feature type="domain" description="C2" evidence="5">
    <location>
        <begin position="2458"/>
        <end position="2607"/>
    </location>
</feature>
<dbReference type="GO" id="GO:0006869">
    <property type="term" value="P:lipid transport"/>
    <property type="evidence" value="ECO:0007669"/>
    <property type="project" value="UniProtKB-KW"/>
</dbReference>
<dbReference type="InterPro" id="IPR026854">
    <property type="entry name" value="VPS13_N"/>
</dbReference>
<evidence type="ECO:0000256" key="2">
    <source>
        <dbReference type="ARBA" id="ARBA00022448"/>
    </source>
</evidence>
<dbReference type="EMBL" id="JARAOO010000002">
    <property type="protein sequence ID" value="KAJ7980443.1"/>
    <property type="molecule type" value="Genomic_DNA"/>
</dbReference>
<dbReference type="Pfam" id="PF25036">
    <property type="entry name" value="VPS13_VAB"/>
    <property type="match status" value="1"/>
</dbReference>
<evidence type="ECO:0000259" key="5">
    <source>
        <dbReference type="PROSITE" id="PS50004"/>
    </source>
</evidence>
<evidence type="ECO:0000256" key="4">
    <source>
        <dbReference type="SAM" id="MobiDB-lite"/>
    </source>
</evidence>
<reference evidence="6" key="1">
    <citation type="journal article" date="2023" name="Science">
        <title>Elucidation of the pathway for biosynthesis of saponin adjuvants from the soapbark tree.</title>
        <authorList>
            <person name="Reed J."/>
            <person name="Orme A."/>
            <person name="El-Demerdash A."/>
            <person name="Owen C."/>
            <person name="Martin L.B.B."/>
            <person name="Misra R.C."/>
            <person name="Kikuchi S."/>
            <person name="Rejzek M."/>
            <person name="Martin A.C."/>
            <person name="Harkess A."/>
            <person name="Leebens-Mack J."/>
            <person name="Louveau T."/>
            <person name="Stephenson M.J."/>
            <person name="Osbourn A."/>
        </authorList>
    </citation>
    <scope>NUCLEOTIDE SEQUENCE</scope>
    <source>
        <strain evidence="6">S10</strain>
    </source>
</reference>
<organism evidence="6 7">
    <name type="scientific">Quillaja saponaria</name>
    <name type="common">Soap bark tree</name>
    <dbReference type="NCBI Taxonomy" id="32244"/>
    <lineage>
        <taxon>Eukaryota</taxon>
        <taxon>Viridiplantae</taxon>
        <taxon>Streptophyta</taxon>
        <taxon>Embryophyta</taxon>
        <taxon>Tracheophyta</taxon>
        <taxon>Spermatophyta</taxon>
        <taxon>Magnoliopsida</taxon>
        <taxon>eudicotyledons</taxon>
        <taxon>Gunneridae</taxon>
        <taxon>Pentapetalae</taxon>
        <taxon>rosids</taxon>
        <taxon>fabids</taxon>
        <taxon>Fabales</taxon>
        <taxon>Quillajaceae</taxon>
        <taxon>Quillaja</taxon>
    </lineage>
</organism>
<proteinExistence type="inferred from homology"/>
<evidence type="ECO:0000256" key="3">
    <source>
        <dbReference type="ARBA" id="ARBA00023055"/>
    </source>
</evidence>
<accession>A0AAD7QFG2</accession>
<comment type="similarity">
    <text evidence="1">Belongs to the VPS13 family.</text>
</comment>
<gene>
    <name evidence="6" type="ORF">O6P43_003719</name>
</gene>
<evidence type="ECO:0000313" key="7">
    <source>
        <dbReference type="Proteomes" id="UP001163823"/>
    </source>
</evidence>
<dbReference type="Pfam" id="PF12624">
    <property type="entry name" value="VPS13_N"/>
    <property type="match status" value="1"/>
</dbReference>
<evidence type="ECO:0000313" key="6">
    <source>
        <dbReference type="EMBL" id="KAJ7980443.1"/>
    </source>
</evidence>
<keyword evidence="3" id="KW-0445">Lipid transport</keyword>
<dbReference type="InterPro" id="IPR009543">
    <property type="entry name" value="VPS13_VAB"/>
</dbReference>
<keyword evidence="7" id="KW-1185">Reference proteome</keyword>
<name>A0AAD7QFG2_QUISA</name>
<dbReference type="CDD" id="cd00030">
    <property type="entry name" value="C2"/>
    <property type="match status" value="1"/>
</dbReference>
<dbReference type="InterPro" id="IPR035892">
    <property type="entry name" value="C2_domain_sf"/>
</dbReference>
<comment type="caution">
    <text evidence="6">The sequence shown here is derived from an EMBL/GenBank/DDBJ whole genome shotgun (WGS) entry which is preliminary data.</text>
</comment>
<dbReference type="SUPFAM" id="SSF49562">
    <property type="entry name" value="C2 domain (Calcium/lipid-binding domain, CaLB)"/>
    <property type="match status" value="1"/>
</dbReference>
<sequence length="3054" mass="342640">MFEAHVLHLLRRYLGEYVHGLSAEALRISVWKGDVVLKDLKLKAEALNALKLPVTVKAGFVGTITLKVPWKSLGKEPVIVLIDRVFVLAHPAPDGRTIKEEDREKLFEAKLQQIEEAESATLEAISGSKLGSPTSGTSWLSSLIATVIGNLKISISNVHIRYEDSISNPGHPFSMGVTLAKLAAVTMDEQENETFDTSGALDKLRKSLQLERLAMYHDSNTLPWEIDMRWEDLSPKEWIMIFEDGIESGVLSKWAMNRTYFVSPINGVLKYHRLGKQERNDPEIPFEKASLVLGDVSLSVTEAQYHDWIKLLEVFSRYKRYVEVSHLRPVVPILEAPYLWWRYAAQAGLQQRKMCYRFSWDRIRYLCQLRRQYIQFYVASIQHPSNANYAEIREIERDLDSKVILLWRLLAHAKVKSVKSKEAAEQRRLRKRSWFSFGWHADSSEDSVEDASEGTEVVEERLTREEWQAINKLLSYQPDEDLTSHSGKDTQNMTQFLVTVSIGQAAARIISIDQTEVVCSRFEQLHVSTKFKHRSIYCDVFLRYYGLSAPEGSLAQSVSSEQKVNALAASFVHLPIGENIDWKLSARISPCHVTVLMESINRFQEFVKRSNAVSPTVTLETAAALQMNIEKVTRRAQEQFQMVLEEQSRFALDIDLDAPKVRVPIRSCVSSRSDSDFVLDFGHFMLHTAERQPDDQRRNLYSRFYILGRDIAAFFTDSGSDSHSCTWAVPNYDSQLILSPIKAEDENLYSLIDRCGMAVLVDQIKVPHPSYPSTCISVQVPNLGIHFSPARYLKLMELLNILSGAMETCGQPGIDNCQAILAPWKPSDLDGDARILVWRGLGNSVATWQPCFLVLSGFYLYVLESSKSQSYQRYLSMAGRQVQEVPPTKIGGSPFCIAVSFRGMDVLKALESSSTWISRISRRGGESHLVKRTYASHISSFSAPASVDVLGGALLETKLHIYGKVGDIVDEKLDEFLILEVLAGGGKVHVTRTDGDLTVKMKLHSLKIKDELQGRIFTGPQYLAISVLNHESLSTSPGTFDSHGKDISVGFPEDEDSFKDALVDFMSATDVGNYSQNMDLDQYGLMGLASDFESPEALKEFGKENGISGEFFSNAKGSDGSDFVSVSFSTRNSGSPDYDGIDTQMSICMSKLEFFCNRPTLVALIGFGLDLSSVNYAVGSTDVMGTSEDQSLVNKEKTEENGRVIGLLGFESFLLDLKVHPSSLSIEGMLGNFRLRDTSLGTDHCWTWLCDICNPGTDSLIKFKFDSYSAEDDDYEGYDYSLQGRLSAVRIVFLYRFIQEITVYFMELAPPNTEEAVKLVDKVGGFEWLIQKYEIDGATALKLDLALDTPTIIFPESSTSKDFIQLDLGQLQISNELSWHGCREKDPSAVHVDVLHAQIIGINMSVGSDGFIGKPMIREGQGLDVFVRRSLRDVFRKVPTFSLEVKVDLLHVVMSDKEYKVILDCTYMNLCEEPRLPPSFRGGKSGSKDTIRLLVDKVNMNSQILLSRTVTIVAVVVNHALLELYNSIEEESPLAHISLEGLWVSYRMTALSETDLYVTIPKFSVLDIRPDTKPEMRLMLGSSTDTSKQAFGGKVPFSLNKSSFRRINSEASFSNPELLVVPDFLLAVAEFFVPALGAITGREETMDPKNDPISRNNRIVLMESVYKQREDVVHLSPCRQLVADCLGIDEYTYDGCGKSISLSLETDGKEPRFVCSRPIIIIGRGKRLRFVNVKIENGSLLRKYTYLNNDSSYSVSIEDGVDVVLLDNSSRDDKKSLDYMQESENTLHSSYSESYSNEMRSFTFETQVVSPEFTFYDGTKSSLDDSSYSEKLLRAKLDLSFMYAFKDKDTWVQALMKDFTVEAGSATALNFGNAAPVSPCTNFNRIWVSQKESRLHNNLTVWRPQAPANYVVLGDCVTSRPIPPSQAVMAVRNTHGRVRKAIGFDLIGSFVGIERLVHGDGHSVVDSDCSLWMPVAPPGYTAMGCVAHPGNQLPPNHIVYCIRSDLVTTTTYSECLFSAPSNSQLTSGFSIWRLDNVIGSFFAHSSNGCPPIDRCCGLSSHLLLWNSNWVHSSTKESASELNAYHESVSQQTGQRTSTSGWDVLRSVSKATNCYMSTPNFERIWWDKGNDLQRSVSIWRPIARPGYAVLGDCITEGLEPPSLGIIFKNDNPDISAKPDVLSQKLMKHHLWIYFAARGWILLPKLLSLRCRFQDRQVLKASQCWSIWKVENQACTFLAHADLKKPSSRLAYAIGDSVKPKTRENITAELKLRRFSLTMLDSLCRMMTPLFDMTVTNINLATHGRIEAINAVLISSIAASTFNTQLEAWEPLVEPFDGIFKFETYDTSEHPPSRLGKRFRIASTSILNINVSAANLENFVESISSWRRELELEQKATKPNEEVGGQQRHDDDPTFSALDEDDFQTVIVENTLGCDIYVKKVDQNIDTVDQIHHGTCASVWIPQPRLSDRLNVADESREARYYIAVQILEAKGLPIIDDGNSHNFFCALRLVVDSQTTEQQKLFPQSARTKCVKPIVSKANDLDEGAAKWNELFIFEVPRKASAKLEVEVTNLAAKAGKGDVVGALSFSVGHGANILRKVASTRMVHQSYDNQNPTSYPLKRRALQNNVEDMHENGFLVVSTSYFERKTIVNLQKDVESEDFIDRDIGFWVGLGLESVWESIRSFLPLSVVPKSLENDFVAMEVVMKNGKKHAIFRGLVTVVNDSDVKLNISVSNASSVHGNNPSSRSNNSSTLCMTSDFTIIDPGASAVLPWRSTSKGSDQCLQIRPCFDDNHQPSHSWGRSVAVGSGYVYGKDQVLLDQGSRQNTLPPNFMFKLNQLEKKDILLCCSPSTGAKLYWFSMGTDASVLQTELNAPVYDWRISVNSPLKLENRLPCPAKFTIWEKAKEGCVERQRGLISSRQSVHIYSADILQPMYLTLFVQGGWAMEKDPILVFDPSYCNHISSFWMVHQRSKRRLRVSIERDMGGTSTAPKTIRFFVPYWIVNDSSLPLAYRVVEVEPLENKEVDTLPISRAVKSAKTAFKNPISSMDKRTFWYKE</sequence>
<dbReference type="InterPro" id="IPR000008">
    <property type="entry name" value="C2_dom"/>
</dbReference>
<dbReference type="Gene3D" id="2.60.40.150">
    <property type="entry name" value="C2 domain"/>
    <property type="match status" value="1"/>
</dbReference>
<dbReference type="InterPro" id="IPR009291">
    <property type="entry name" value="Vps62"/>
</dbReference>
<dbReference type="PROSITE" id="PS50004">
    <property type="entry name" value="C2"/>
    <property type="match status" value="1"/>
</dbReference>
<protein>
    <submittedName>
        <fullName evidence="6">Calcium-dependent lipid-binding family protein</fullName>
    </submittedName>
</protein>
<dbReference type="KEGG" id="qsa:O6P43_003719"/>
<feature type="region of interest" description="Disordered" evidence="4">
    <location>
        <begin position="2394"/>
        <end position="2413"/>
    </location>
</feature>
<dbReference type="PANTHER" id="PTHR45523">
    <property type="entry name" value="TETRATRICOPEPTIDE REPEAT (TPR)-CONTAINING PROTEIN-RELATED"/>
    <property type="match status" value="1"/>
</dbReference>
<keyword evidence="2" id="KW-0813">Transport</keyword>
<feature type="compositionally biased region" description="Basic and acidic residues" evidence="4">
    <location>
        <begin position="2394"/>
        <end position="2410"/>
    </location>
</feature>
<evidence type="ECO:0000256" key="1">
    <source>
        <dbReference type="ARBA" id="ARBA00006545"/>
    </source>
</evidence>
<dbReference type="Pfam" id="PF00168">
    <property type="entry name" value="C2"/>
    <property type="match status" value="1"/>
</dbReference>
<dbReference type="PANTHER" id="PTHR45523:SF2">
    <property type="entry name" value="OS02G0470600 PROTEIN"/>
    <property type="match status" value="1"/>
</dbReference>
<dbReference type="Pfam" id="PF06101">
    <property type="entry name" value="Vps62"/>
    <property type="match status" value="1"/>
</dbReference>